<feature type="compositionally biased region" description="Polar residues" evidence="1">
    <location>
        <begin position="62"/>
        <end position="95"/>
    </location>
</feature>
<accession>A0A2W1BD16</accession>
<feature type="compositionally biased region" description="Basic and acidic residues" evidence="1">
    <location>
        <begin position="117"/>
        <end position="129"/>
    </location>
</feature>
<organism evidence="2 3">
    <name type="scientific">Helicoverpa armigera</name>
    <name type="common">Cotton bollworm</name>
    <name type="synonym">Heliothis armigera</name>
    <dbReference type="NCBI Taxonomy" id="29058"/>
    <lineage>
        <taxon>Eukaryota</taxon>
        <taxon>Metazoa</taxon>
        <taxon>Ecdysozoa</taxon>
        <taxon>Arthropoda</taxon>
        <taxon>Hexapoda</taxon>
        <taxon>Insecta</taxon>
        <taxon>Pterygota</taxon>
        <taxon>Neoptera</taxon>
        <taxon>Endopterygota</taxon>
        <taxon>Lepidoptera</taxon>
        <taxon>Glossata</taxon>
        <taxon>Ditrysia</taxon>
        <taxon>Noctuoidea</taxon>
        <taxon>Noctuidae</taxon>
        <taxon>Heliothinae</taxon>
        <taxon>Helicoverpa</taxon>
    </lineage>
</organism>
<sequence length="168" mass="18748">MASTLLFKEDNSEYGDKNIEIQQEPTNQSNNLDKNDQTDTLHTDSKNTHATKMINEKVADKTPNNTQVNNNHEVEDNTANISNVTEENSTKNTTADAVENSNDEVLAEKNGITSSSEDVKQKPKKKPSELELLGVDTKTMAEWDAQFDACGADSQLSRKYKLRKADQQ</sequence>
<evidence type="ECO:0000256" key="1">
    <source>
        <dbReference type="SAM" id="MobiDB-lite"/>
    </source>
</evidence>
<keyword evidence="3" id="KW-1185">Reference proteome</keyword>
<evidence type="ECO:0000313" key="3">
    <source>
        <dbReference type="Proteomes" id="UP000249218"/>
    </source>
</evidence>
<proteinExistence type="predicted"/>
<evidence type="ECO:0000313" key="2">
    <source>
        <dbReference type="EMBL" id="PZC73132.1"/>
    </source>
</evidence>
<feature type="compositionally biased region" description="Polar residues" evidence="1">
    <location>
        <begin position="20"/>
        <end position="32"/>
    </location>
</feature>
<protein>
    <submittedName>
        <fullName evidence="2">Uncharacterized protein</fullName>
    </submittedName>
</protein>
<dbReference type="AlphaFoldDB" id="A0A2W1BD16"/>
<feature type="compositionally biased region" description="Basic and acidic residues" evidence="1">
    <location>
        <begin position="7"/>
        <end position="19"/>
    </location>
</feature>
<dbReference type="OrthoDB" id="6077919at2759"/>
<dbReference type="Proteomes" id="UP000249218">
    <property type="component" value="Unassembled WGS sequence"/>
</dbReference>
<dbReference type="EMBL" id="KZ150125">
    <property type="protein sequence ID" value="PZC73132.1"/>
    <property type="molecule type" value="Genomic_DNA"/>
</dbReference>
<feature type="compositionally biased region" description="Basic and acidic residues" evidence="1">
    <location>
        <begin position="33"/>
        <end position="47"/>
    </location>
</feature>
<reference evidence="2 3" key="1">
    <citation type="journal article" date="2017" name="BMC Biol.">
        <title>Genomic innovations, transcriptional plasticity and gene loss underlying the evolution and divergence of two highly polyphagous and invasive Helicoverpa pest species.</title>
        <authorList>
            <person name="Pearce S.L."/>
            <person name="Clarke D.F."/>
            <person name="East P.D."/>
            <person name="Elfekih S."/>
            <person name="Gordon K.H."/>
            <person name="Jermiin L.S."/>
            <person name="McGaughran A."/>
            <person name="Oakeshott J.G."/>
            <person name="Papanikolaou A."/>
            <person name="Perera O.P."/>
            <person name="Rane R.V."/>
            <person name="Richards S."/>
            <person name="Tay W.T."/>
            <person name="Walsh T.K."/>
            <person name="Anderson A."/>
            <person name="Anderson C.J."/>
            <person name="Asgari S."/>
            <person name="Board P.G."/>
            <person name="Bretschneider A."/>
            <person name="Campbell P.M."/>
            <person name="Chertemps T."/>
            <person name="Christeller J.T."/>
            <person name="Coppin C.W."/>
            <person name="Downes S.J."/>
            <person name="Duan G."/>
            <person name="Farnsworth C.A."/>
            <person name="Good R.T."/>
            <person name="Han L.B."/>
            <person name="Han Y.C."/>
            <person name="Hatje K."/>
            <person name="Horne I."/>
            <person name="Huang Y.P."/>
            <person name="Hughes D.S."/>
            <person name="Jacquin-Joly E."/>
            <person name="James W."/>
            <person name="Jhangiani S."/>
            <person name="Kollmar M."/>
            <person name="Kuwar S.S."/>
            <person name="Li S."/>
            <person name="Liu N.Y."/>
            <person name="Maibeche M.T."/>
            <person name="Miller J.R."/>
            <person name="Montagne N."/>
            <person name="Perry T."/>
            <person name="Qu J."/>
            <person name="Song S.V."/>
            <person name="Sutton G.G."/>
            <person name="Vogel H."/>
            <person name="Walenz B.P."/>
            <person name="Xu W."/>
            <person name="Zhang H.J."/>
            <person name="Zou Z."/>
            <person name="Batterham P."/>
            <person name="Edwards O.R."/>
            <person name="Feyereisen R."/>
            <person name="Gibbs R.A."/>
            <person name="Heckel D.G."/>
            <person name="McGrath A."/>
            <person name="Robin C."/>
            <person name="Scherer S.E."/>
            <person name="Worley K.C."/>
            <person name="Wu Y.D."/>
        </authorList>
    </citation>
    <scope>NUCLEOTIDE SEQUENCE [LARGE SCALE GENOMIC DNA]</scope>
    <source>
        <strain evidence="2">Harm_GR_Male_#8</strain>
        <tissue evidence="2">Whole organism</tissue>
    </source>
</reference>
<feature type="region of interest" description="Disordered" evidence="1">
    <location>
        <begin position="1"/>
        <end position="130"/>
    </location>
</feature>
<gene>
    <name evidence="2" type="primary">HaOG209990</name>
    <name evidence="2" type="ORF">B5X24_HaOG209990</name>
</gene>
<name>A0A2W1BD16_HELAM</name>